<keyword evidence="4" id="KW-1185">Reference proteome</keyword>
<feature type="transmembrane region" description="Helical" evidence="2">
    <location>
        <begin position="21"/>
        <end position="45"/>
    </location>
</feature>
<dbReference type="Proteomes" id="UP001233999">
    <property type="component" value="Unassembled WGS sequence"/>
</dbReference>
<evidence type="ECO:0000313" key="3">
    <source>
        <dbReference type="EMBL" id="KAJ9577733.1"/>
    </source>
</evidence>
<evidence type="ECO:0000313" key="4">
    <source>
        <dbReference type="Proteomes" id="UP001233999"/>
    </source>
</evidence>
<evidence type="ECO:0000256" key="2">
    <source>
        <dbReference type="SAM" id="Phobius"/>
    </source>
</evidence>
<feature type="non-terminal residue" evidence="3">
    <location>
        <position position="414"/>
    </location>
</feature>
<proteinExistence type="inferred from homology"/>
<reference evidence="3" key="1">
    <citation type="journal article" date="2023" name="IScience">
        <title>Live-bearing cockroach genome reveals convergent evolutionary mechanisms linked to viviparity in insects and beyond.</title>
        <authorList>
            <person name="Fouks B."/>
            <person name="Harrison M.C."/>
            <person name="Mikhailova A.A."/>
            <person name="Marchal E."/>
            <person name="English S."/>
            <person name="Carruthers M."/>
            <person name="Jennings E.C."/>
            <person name="Chiamaka E.L."/>
            <person name="Frigard R.A."/>
            <person name="Pippel M."/>
            <person name="Attardo G.M."/>
            <person name="Benoit J.B."/>
            <person name="Bornberg-Bauer E."/>
            <person name="Tobe S.S."/>
        </authorList>
    </citation>
    <scope>NUCLEOTIDE SEQUENCE</scope>
    <source>
        <strain evidence="3">Stay&amp;Tobe</strain>
    </source>
</reference>
<dbReference type="GO" id="GO:0005886">
    <property type="term" value="C:plasma membrane"/>
    <property type="evidence" value="ECO:0007669"/>
    <property type="project" value="TreeGrafter"/>
</dbReference>
<comment type="similarity">
    <text evidence="1">Belongs to the major facilitator superfamily.</text>
</comment>
<dbReference type="EMBL" id="JASPKZ010009349">
    <property type="protein sequence ID" value="KAJ9577733.1"/>
    <property type="molecule type" value="Genomic_DNA"/>
</dbReference>
<dbReference type="PANTHER" id="PTHR11328">
    <property type="entry name" value="MAJOR FACILITATOR SUPERFAMILY DOMAIN-CONTAINING PROTEIN"/>
    <property type="match status" value="1"/>
</dbReference>
<evidence type="ECO:0008006" key="5">
    <source>
        <dbReference type="Google" id="ProtNLM"/>
    </source>
</evidence>
<evidence type="ECO:0000256" key="1">
    <source>
        <dbReference type="ARBA" id="ARBA00008335"/>
    </source>
</evidence>
<dbReference type="FunFam" id="1.20.1250.20:FF:000431">
    <property type="entry name" value="Predicted protein"/>
    <property type="match status" value="1"/>
</dbReference>
<name>A0AAD7ZD16_DIPPU</name>
<reference evidence="3" key="2">
    <citation type="submission" date="2023-05" db="EMBL/GenBank/DDBJ databases">
        <authorList>
            <person name="Fouks B."/>
        </authorList>
    </citation>
    <scope>NUCLEOTIDE SEQUENCE</scope>
    <source>
        <strain evidence="3">Stay&amp;Tobe</strain>
        <tissue evidence="3">Testes</tissue>
    </source>
</reference>
<feature type="transmembrane region" description="Helical" evidence="2">
    <location>
        <begin position="253"/>
        <end position="278"/>
    </location>
</feature>
<dbReference type="SUPFAM" id="SSF103473">
    <property type="entry name" value="MFS general substrate transporter"/>
    <property type="match status" value="1"/>
</dbReference>
<organism evidence="3 4">
    <name type="scientific">Diploptera punctata</name>
    <name type="common">Pacific beetle cockroach</name>
    <dbReference type="NCBI Taxonomy" id="6984"/>
    <lineage>
        <taxon>Eukaryota</taxon>
        <taxon>Metazoa</taxon>
        <taxon>Ecdysozoa</taxon>
        <taxon>Arthropoda</taxon>
        <taxon>Hexapoda</taxon>
        <taxon>Insecta</taxon>
        <taxon>Pterygota</taxon>
        <taxon>Neoptera</taxon>
        <taxon>Polyneoptera</taxon>
        <taxon>Dictyoptera</taxon>
        <taxon>Blattodea</taxon>
        <taxon>Blaberoidea</taxon>
        <taxon>Blaberidae</taxon>
        <taxon>Diplopterinae</taxon>
        <taxon>Diploptera</taxon>
    </lineage>
</organism>
<dbReference type="Pfam" id="PF13347">
    <property type="entry name" value="MFS_2"/>
    <property type="match status" value="1"/>
</dbReference>
<dbReference type="PANTHER" id="PTHR11328:SF28">
    <property type="entry name" value="MAJOR FACILITATOR SUPERFAMILY DOMAIN-CONTAINING PROTEIN 12"/>
    <property type="match status" value="1"/>
</dbReference>
<gene>
    <name evidence="3" type="ORF">L9F63_005726</name>
</gene>
<keyword evidence="2" id="KW-1133">Transmembrane helix</keyword>
<accession>A0AAD7ZD16</accession>
<feature type="transmembrane region" description="Helical" evidence="2">
    <location>
        <begin position="94"/>
        <end position="112"/>
    </location>
</feature>
<feature type="transmembrane region" description="Helical" evidence="2">
    <location>
        <begin position="163"/>
        <end position="184"/>
    </location>
</feature>
<dbReference type="InterPro" id="IPR036259">
    <property type="entry name" value="MFS_trans_sf"/>
</dbReference>
<dbReference type="GO" id="GO:0008643">
    <property type="term" value="P:carbohydrate transport"/>
    <property type="evidence" value="ECO:0007669"/>
    <property type="project" value="InterPro"/>
</dbReference>
<comment type="caution">
    <text evidence="3">The sequence shown here is derived from an EMBL/GenBank/DDBJ whole genome shotgun (WGS) entry which is preliminary data.</text>
</comment>
<sequence length="414" mass="46460">MDLENYNQERRLPLKLKLAYGVGHVLNDICASMWFTYLLVFFHLVLQFDSFMSGIILLVGQIADGVSTPFVGVQSDIDDDFWLFRYGRRKTWHLIDMSILLGSFPFIFSPCIKCQNSHQWAQLIYYSAFIIIFQFGWGAVQVSHLSLIPDLTPNEHERTELTAIRYSFTVCSNLLVYLVTWLILHMTNDSGDDEQIGAEDASSFQHVVLVGLVVGSVMSLVFHVFVPEHQTSSCTRTQEERKSMGQILKEMKLYQVAGVYMATRLFTNLTQVYIPLYLHGSLSMSAESLAIIPLIMFVASFTMSMVVKVMNKKCGRMITFVLGALMGIAACIWIHFGSAEDENFTKYEIYPITVLLGAACSVLLVTSLSITADFIGSNTETGAFVYGLMSFSDKLANGVFVTIIQHVISKCSES</sequence>
<feature type="transmembrane region" description="Helical" evidence="2">
    <location>
        <begin position="204"/>
        <end position="226"/>
    </location>
</feature>
<feature type="transmembrane region" description="Helical" evidence="2">
    <location>
        <begin position="124"/>
        <end position="142"/>
    </location>
</feature>
<keyword evidence="2" id="KW-0812">Transmembrane</keyword>
<feature type="transmembrane region" description="Helical" evidence="2">
    <location>
        <begin position="290"/>
        <end position="310"/>
    </location>
</feature>
<feature type="transmembrane region" description="Helical" evidence="2">
    <location>
        <begin position="349"/>
        <end position="370"/>
    </location>
</feature>
<feature type="transmembrane region" description="Helical" evidence="2">
    <location>
        <begin position="317"/>
        <end position="337"/>
    </location>
</feature>
<dbReference type="CDD" id="cd17491">
    <property type="entry name" value="MFS_MFSD12"/>
    <property type="match status" value="1"/>
</dbReference>
<keyword evidence="2" id="KW-0472">Membrane</keyword>
<dbReference type="Gene3D" id="1.20.1250.20">
    <property type="entry name" value="MFS general substrate transporter like domains"/>
    <property type="match status" value="1"/>
</dbReference>
<dbReference type="AlphaFoldDB" id="A0AAD7ZD16"/>
<protein>
    <recommendedName>
        <fullName evidence="5">Major facilitator superfamily domain-containing protein 12-like</fullName>
    </recommendedName>
</protein>
<dbReference type="InterPro" id="IPR039672">
    <property type="entry name" value="MFS_2"/>
</dbReference>
<dbReference type="GO" id="GO:0015293">
    <property type="term" value="F:symporter activity"/>
    <property type="evidence" value="ECO:0007669"/>
    <property type="project" value="InterPro"/>
</dbReference>